<sequence>MLSVSPRSPAEILQSITSPLKKQTSAEIPQSKTPPLKKQTSFVPNQPHAMRKTDAHQTDAPQSPDSLMDGPRTEALPISCSPISTAEDSTRHADASS</sequence>
<name>A0ACC0NXM3_RHOML</name>
<organism evidence="1 2">
    <name type="scientific">Rhododendron molle</name>
    <name type="common">Chinese azalea</name>
    <name type="synonym">Azalea mollis</name>
    <dbReference type="NCBI Taxonomy" id="49168"/>
    <lineage>
        <taxon>Eukaryota</taxon>
        <taxon>Viridiplantae</taxon>
        <taxon>Streptophyta</taxon>
        <taxon>Embryophyta</taxon>
        <taxon>Tracheophyta</taxon>
        <taxon>Spermatophyta</taxon>
        <taxon>Magnoliopsida</taxon>
        <taxon>eudicotyledons</taxon>
        <taxon>Gunneridae</taxon>
        <taxon>Pentapetalae</taxon>
        <taxon>asterids</taxon>
        <taxon>Ericales</taxon>
        <taxon>Ericaceae</taxon>
        <taxon>Ericoideae</taxon>
        <taxon>Rhodoreae</taxon>
        <taxon>Rhododendron</taxon>
    </lineage>
</organism>
<evidence type="ECO:0000313" key="2">
    <source>
        <dbReference type="Proteomes" id="UP001062846"/>
    </source>
</evidence>
<keyword evidence="2" id="KW-1185">Reference proteome</keyword>
<reference evidence="1" key="1">
    <citation type="submission" date="2022-02" db="EMBL/GenBank/DDBJ databases">
        <title>Plant Genome Project.</title>
        <authorList>
            <person name="Zhang R.-G."/>
        </authorList>
    </citation>
    <scope>NUCLEOTIDE SEQUENCE</scope>
    <source>
        <strain evidence="1">AT1</strain>
    </source>
</reference>
<accession>A0ACC0NXM3</accession>
<protein>
    <submittedName>
        <fullName evidence="1">Uncharacterized protein</fullName>
    </submittedName>
</protein>
<comment type="caution">
    <text evidence="1">The sequence shown here is derived from an EMBL/GenBank/DDBJ whole genome shotgun (WGS) entry which is preliminary data.</text>
</comment>
<gene>
    <name evidence="1" type="ORF">RHMOL_Rhmol05G0323400</name>
</gene>
<dbReference type="EMBL" id="CM046392">
    <property type="protein sequence ID" value="KAI8557277.1"/>
    <property type="molecule type" value="Genomic_DNA"/>
</dbReference>
<proteinExistence type="predicted"/>
<evidence type="ECO:0000313" key="1">
    <source>
        <dbReference type="EMBL" id="KAI8557277.1"/>
    </source>
</evidence>
<dbReference type="Proteomes" id="UP001062846">
    <property type="component" value="Chromosome 5"/>
</dbReference>